<evidence type="ECO:0000256" key="14">
    <source>
        <dbReference type="ARBA" id="ARBA00047816"/>
    </source>
</evidence>
<gene>
    <name evidence="17" type="ORF">JOF55_001617</name>
</gene>
<dbReference type="Pfam" id="PF00116">
    <property type="entry name" value="COX2"/>
    <property type="match status" value="1"/>
</dbReference>
<keyword evidence="8" id="KW-0249">Electron transport</keyword>
<keyword evidence="9 15" id="KW-1133">Transmembrane helix</keyword>
<dbReference type="EC" id="7.1.1.9" evidence="3"/>
<dbReference type="GO" id="GO:0016020">
    <property type="term" value="C:membrane"/>
    <property type="evidence" value="ECO:0007669"/>
    <property type="project" value="UniProtKB-SubCell"/>
</dbReference>
<evidence type="ECO:0000256" key="10">
    <source>
        <dbReference type="ARBA" id="ARBA00023008"/>
    </source>
</evidence>
<comment type="function">
    <text evidence="12">Subunits I and II form the functional core of the enzyme complex. Electrons originating in cytochrome c are transferred via heme a and Cu(A) to the binuclear center formed by heme a3 and Cu(B).</text>
</comment>
<protein>
    <recommendedName>
        <fullName evidence="3">cytochrome-c oxidase</fullName>
        <ecNumber evidence="3">7.1.1.9</ecNumber>
    </recommendedName>
    <alternativeName>
        <fullName evidence="13">Cytochrome aa3 subunit 2</fullName>
    </alternativeName>
</protein>
<keyword evidence="7" id="KW-1278">Translocase</keyword>
<evidence type="ECO:0000256" key="1">
    <source>
        <dbReference type="ARBA" id="ARBA00004141"/>
    </source>
</evidence>
<evidence type="ECO:0000313" key="18">
    <source>
        <dbReference type="Proteomes" id="UP001180845"/>
    </source>
</evidence>
<evidence type="ECO:0000256" key="8">
    <source>
        <dbReference type="ARBA" id="ARBA00022982"/>
    </source>
</evidence>
<comment type="subcellular location">
    <subcellularLocation>
        <location evidence="1">Membrane</location>
        <topology evidence="1">Multi-pass membrane protein</topology>
    </subcellularLocation>
</comment>
<keyword evidence="10" id="KW-0186">Copper</keyword>
<comment type="catalytic activity">
    <reaction evidence="14">
        <text>4 Fe(II)-[cytochrome c] + O2 + 8 H(+)(in) = 4 Fe(III)-[cytochrome c] + 2 H2O + 4 H(+)(out)</text>
        <dbReference type="Rhea" id="RHEA:11436"/>
        <dbReference type="Rhea" id="RHEA-COMP:10350"/>
        <dbReference type="Rhea" id="RHEA-COMP:14399"/>
        <dbReference type="ChEBI" id="CHEBI:15377"/>
        <dbReference type="ChEBI" id="CHEBI:15378"/>
        <dbReference type="ChEBI" id="CHEBI:15379"/>
        <dbReference type="ChEBI" id="CHEBI:29033"/>
        <dbReference type="ChEBI" id="CHEBI:29034"/>
        <dbReference type="EC" id="7.1.1.9"/>
    </reaction>
</comment>
<evidence type="ECO:0000313" key="17">
    <source>
        <dbReference type="EMBL" id="MDR7301436.1"/>
    </source>
</evidence>
<dbReference type="GO" id="GO:0005507">
    <property type="term" value="F:copper ion binding"/>
    <property type="evidence" value="ECO:0007669"/>
    <property type="project" value="InterPro"/>
</dbReference>
<dbReference type="PROSITE" id="PS00078">
    <property type="entry name" value="COX2"/>
    <property type="match status" value="1"/>
</dbReference>
<dbReference type="GO" id="GO:0004129">
    <property type="term" value="F:cytochrome-c oxidase activity"/>
    <property type="evidence" value="ECO:0007669"/>
    <property type="project" value="UniProtKB-EC"/>
</dbReference>
<dbReference type="SUPFAM" id="SSF49503">
    <property type="entry name" value="Cupredoxins"/>
    <property type="match status" value="1"/>
</dbReference>
<evidence type="ECO:0000256" key="12">
    <source>
        <dbReference type="ARBA" id="ARBA00024688"/>
    </source>
</evidence>
<feature type="transmembrane region" description="Helical" evidence="15">
    <location>
        <begin position="12"/>
        <end position="34"/>
    </location>
</feature>
<dbReference type="GO" id="GO:0042773">
    <property type="term" value="P:ATP synthesis coupled electron transport"/>
    <property type="evidence" value="ECO:0007669"/>
    <property type="project" value="TreeGrafter"/>
</dbReference>
<dbReference type="InterPro" id="IPR036257">
    <property type="entry name" value="Cyt_c_oxidase_su2_TM_sf"/>
</dbReference>
<dbReference type="EMBL" id="JAVDXW010000001">
    <property type="protein sequence ID" value="MDR7301436.1"/>
    <property type="molecule type" value="Genomic_DNA"/>
</dbReference>
<dbReference type="PROSITE" id="PS50857">
    <property type="entry name" value="COX2_CUA"/>
    <property type="match status" value="1"/>
</dbReference>
<sequence length="217" mass="24046">MPFLKVFNQVFSVWATIAGIVFALVTVTLLVAIIRNRANRRANPPFRASKNNPLEVGYVVVLAGIAAALFYGSFQANSALNHGKGLAAETTTPAAHIDVTAYRWCWEFSYQEAPVTVTGTCTARDFPTVVVPAGRPVEFNITSEDVVHAFWLPDFAVKRDAFPDHVNTLRMVFPEEGRWRGRCSEYCGTHHVTMDFYVRAVSPAEYQQYLQNGGAAV</sequence>
<comment type="similarity">
    <text evidence="2">Belongs to the cytochrome c oxidase subunit 2 family.</text>
</comment>
<evidence type="ECO:0000256" key="2">
    <source>
        <dbReference type="ARBA" id="ARBA00007866"/>
    </source>
</evidence>
<evidence type="ECO:0000256" key="13">
    <source>
        <dbReference type="ARBA" id="ARBA00031399"/>
    </source>
</evidence>
<evidence type="ECO:0000256" key="7">
    <source>
        <dbReference type="ARBA" id="ARBA00022967"/>
    </source>
</evidence>
<feature type="transmembrane region" description="Helical" evidence="15">
    <location>
        <begin position="55"/>
        <end position="74"/>
    </location>
</feature>
<dbReference type="PANTHER" id="PTHR22888">
    <property type="entry name" value="CYTOCHROME C OXIDASE, SUBUNIT II"/>
    <property type="match status" value="1"/>
</dbReference>
<accession>A0AAE4CLL2</accession>
<name>A0AAE4CLL2_9ACTN</name>
<evidence type="ECO:0000256" key="3">
    <source>
        <dbReference type="ARBA" id="ARBA00012949"/>
    </source>
</evidence>
<dbReference type="AlphaFoldDB" id="A0AAE4CLL2"/>
<dbReference type="Gene3D" id="2.60.40.420">
    <property type="entry name" value="Cupredoxins - blue copper proteins"/>
    <property type="match status" value="1"/>
</dbReference>
<evidence type="ECO:0000256" key="9">
    <source>
        <dbReference type="ARBA" id="ARBA00022989"/>
    </source>
</evidence>
<evidence type="ECO:0000259" key="16">
    <source>
        <dbReference type="PROSITE" id="PS50857"/>
    </source>
</evidence>
<keyword evidence="6" id="KW-0479">Metal-binding</keyword>
<evidence type="ECO:0000256" key="11">
    <source>
        <dbReference type="ARBA" id="ARBA00023136"/>
    </source>
</evidence>
<dbReference type="InterPro" id="IPR008972">
    <property type="entry name" value="Cupredoxin"/>
</dbReference>
<comment type="caution">
    <text evidence="17">The sequence shown here is derived from an EMBL/GenBank/DDBJ whole genome shotgun (WGS) entry which is preliminary data.</text>
</comment>
<proteinExistence type="inferred from homology"/>
<reference evidence="17" key="1">
    <citation type="submission" date="2023-07" db="EMBL/GenBank/DDBJ databases">
        <title>Sequencing the genomes of 1000 actinobacteria strains.</title>
        <authorList>
            <person name="Klenk H.-P."/>
        </authorList>
    </citation>
    <scope>NUCLEOTIDE SEQUENCE</scope>
    <source>
        <strain evidence="17">DSM 45977</strain>
    </source>
</reference>
<dbReference type="InterPro" id="IPR001505">
    <property type="entry name" value="Copper_CuA"/>
</dbReference>
<dbReference type="InterPro" id="IPR045187">
    <property type="entry name" value="CcO_II"/>
</dbReference>
<keyword evidence="5 15" id="KW-0812">Transmembrane</keyword>
<dbReference type="InterPro" id="IPR002429">
    <property type="entry name" value="CcO_II-like_C"/>
</dbReference>
<evidence type="ECO:0000256" key="5">
    <source>
        <dbReference type="ARBA" id="ARBA00022692"/>
    </source>
</evidence>
<organism evidence="17 18">
    <name type="scientific">Haloactinomyces albus</name>
    <dbReference type="NCBI Taxonomy" id="1352928"/>
    <lineage>
        <taxon>Bacteria</taxon>
        <taxon>Bacillati</taxon>
        <taxon>Actinomycetota</taxon>
        <taxon>Actinomycetes</taxon>
        <taxon>Actinopolysporales</taxon>
        <taxon>Actinopolysporaceae</taxon>
        <taxon>Haloactinomyces</taxon>
    </lineage>
</organism>
<dbReference type="Gene3D" id="1.10.287.90">
    <property type="match status" value="1"/>
</dbReference>
<keyword evidence="11 15" id="KW-0472">Membrane</keyword>
<dbReference type="RefSeq" id="WP_310271917.1">
    <property type="nucleotide sequence ID" value="NZ_JAVDXW010000001.1"/>
</dbReference>
<dbReference type="PANTHER" id="PTHR22888:SF9">
    <property type="entry name" value="CYTOCHROME C OXIDASE SUBUNIT 2"/>
    <property type="match status" value="1"/>
</dbReference>
<keyword evidence="4" id="KW-0813">Transport</keyword>
<keyword evidence="18" id="KW-1185">Reference proteome</keyword>
<evidence type="ECO:0000256" key="15">
    <source>
        <dbReference type="SAM" id="Phobius"/>
    </source>
</evidence>
<dbReference type="Proteomes" id="UP001180845">
    <property type="component" value="Unassembled WGS sequence"/>
</dbReference>
<evidence type="ECO:0000256" key="6">
    <source>
        <dbReference type="ARBA" id="ARBA00022723"/>
    </source>
</evidence>
<feature type="domain" description="Cytochrome oxidase subunit II copper A binding" evidence="16">
    <location>
        <begin position="92"/>
        <end position="212"/>
    </location>
</feature>
<evidence type="ECO:0000256" key="4">
    <source>
        <dbReference type="ARBA" id="ARBA00022448"/>
    </source>
</evidence>